<dbReference type="SUPFAM" id="SSF51735">
    <property type="entry name" value="NAD(P)-binding Rossmann-fold domains"/>
    <property type="match status" value="1"/>
</dbReference>
<sequence length="355" mass="38576">MLSICIPSYAKPSGYGLANVPKPVVDAETDVVIKAYAASINPIDTKKADGLMKMIVKDSFPYKIGYDCAGVVTEIGSGVTKFKVGDKVYVRLPDSHRGAWSEYCKCPEEFVALKPEGMTFEDAAAVPLAAMTALQAFRKYKGDLSGKTVFVPAGLSGTGSYAIQIAKKIYGAKVITTVSTSKVPMIKELLGEDMVDEVIDYTTSDPLSTIPKGSVDFIFDTIGIAIDYLSLLRPETGMVISIATTPSGDDFQSSSAMRLPSKPKIPFVIYFLLNFMDMVRKWRASRWKVTYSYMFLDANGKDLDTLREWIDKGSVKSIVGATVDLNDIESLKKACQTVHDGKGGVGKTVIKIAED</sequence>
<dbReference type="OrthoDB" id="3509362at2759"/>
<dbReference type="Proteomes" id="UP000054321">
    <property type="component" value="Unassembled WGS sequence"/>
</dbReference>
<organism evidence="2 3">
    <name type="scientific">Oidiodendron maius (strain Zn)</name>
    <dbReference type="NCBI Taxonomy" id="913774"/>
    <lineage>
        <taxon>Eukaryota</taxon>
        <taxon>Fungi</taxon>
        <taxon>Dikarya</taxon>
        <taxon>Ascomycota</taxon>
        <taxon>Pezizomycotina</taxon>
        <taxon>Leotiomycetes</taxon>
        <taxon>Leotiomycetes incertae sedis</taxon>
        <taxon>Myxotrichaceae</taxon>
        <taxon>Oidiodendron</taxon>
    </lineage>
</organism>
<feature type="domain" description="Enoyl reductase (ER)" evidence="1">
    <location>
        <begin position="14"/>
        <end position="350"/>
    </location>
</feature>
<dbReference type="Pfam" id="PF13602">
    <property type="entry name" value="ADH_zinc_N_2"/>
    <property type="match status" value="1"/>
</dbReference>
<dbReference type="HOGENOM" id="CLU_026673_3_3_1"/>
<dbReference type="InParanoid" id="A0A0C3CU74"/>
<dbReference type="SMART" id="SM00829">
    <property type="entry name" value="PKS_ER"/>
    <property type="match status" value="1"/>
</dbReference>
<name>A0A0C3CU74_OIDMZ</name>
<dbReference type="EMBL" id="KN832874">
    <property type="protein sequence ID" value="KIN02549.1"/>
    <property type="molecule type" value="Genomic_DNA"/>
</dbReference>
<dbReference type="SUPFAM" id="SSF50129">
    <property type="entry name" value="GroES-like"/>
    <property type="match status" value="1"/>
</dbReference>
<dbReference type="STRING" id="913774.A0A0C3CU74"/>
<dbReference type="Gene3D" id="3.40.50.720">
    <property type="entry name" value="NAD(P)-binding Rossmann-like Domain"/>
    <property type="match status" value="1"/>
</dbReference>
<dbReference type="AlphaFoldDB" id="A0A0C3CU74"/>
<dbReference type="Pfam" id="PF08240">
    <property type="entry name" value="ADH_N"/>
    <property type="match status" value="1"/>
</dbReference>
<dbReference type="InterPro" id="IPR020843">
    <property type="entry name" value="ER"/>
</dbReference>
<dbReference type="GO" id="GO:0005739">
    <property type="term" value="C:mitochondrion"/>
    <property type="evidence" value="ECO:0007669"/>
    <property type="project" value="TreeGrafter"/>
</dbReference>
<dbReference type="InterPro" id="IPR011032">
    <property type="entry name" value="GroES-like_sf"/>
</dbReference>
<evidence type="ECO:0000259" key="1">
    <source>
        <dbReference type="SMART" id="SM00829"/>
    </source>
</evidence>
<dbReference type="InterPro" id="IPR013154">
    <property type="entry name" value="ADH-like_N"/>
</dbReference>
<dbReference type="InterPro" id="IPR036291">
    <property type="entry name" value="NAD(P)-bd_dom_sf"/>
</dbReference>
<dbReference type="GO" id="GO:0016491">
    <property type="term" value="F:oxidoreductase activity"/>
    <property type="evidence" value="ECO:0007669"/>
    <property type="project" value="InterPro"/>
</dbReference>
<dbReference type="InterPro" id="IPR050700">
    <property type="entry name" value="YIM1/Zinc_Alcohol_DH_Fams"/>
</dbReference>
<dbReference type="PANTHER" id="PTHR11695">
    <property type="entry name" value="ALCOHOL DEHYDROGENASE RELATED"/>
    <property type="match status" value="1"/>
</dbReference>
<proteinExistence type="predicted"/>
<evidence type="ECO:0000313" key="2">
    <source>
        <dbReference type="EMBL" id="KIN02549.1"/>
    </source>
</evidence>
<dbReference type="PANTHER" id="PTHR11695:SF294">
    <property type="entry name" value="RETICULON-4-INTERACTING PROTEIN 1, MITOCHONDRIAL"/>
    <property type="match status" value="1"/>
</dbReference>
<reference evidence="2 3" key="1">
    <citation type="submission" date="2014-04" db="EMBL/GenBank/DDBJ databases">
        <authorList>
            <consortium name="DOE Joint Genome Institute"/>
            <person name="Kuo A."/>
            <person name="Martino E."/>
            <person name="Perotto S."/>
            <person name="Kohler A."/>
            <person name="Nagy L.G."/>
            <person name="Floudas D."/>
            <person name="Copeland A."/>
            <person name="Barry K.W."/>
            <person name="Cichocki N."/>
            <person name="Veneault-Fourrey C."/>
            <person name="LaButti K."/>
            <person name="Lindquist E.A."/>
            <person name="Lipzen A."/>
            <person name="Lundell T."/>
            <person name="Morin E."/>
            <person name="Murat C."/>
            <person name="Sun H."/>
            <person name="Tunlid A."/>
            <person name="Henrissat B."/>
            <person name="Grigoriev I.V."/>
            <person name="Hibbett D.S."/>
            <person name="Martin F."/>
            <person name="Nordberg H.P."/>
            <person name="Cantor M.N."/>
            <person name="Hua S.X."/>
        </authorList>
    </citation>
    <scope>NUCLEOTIDE SEQUENCE [LARGE SCALE GENOMIC DNA]</scope>
    <source>
        <strain evidence="2 3">Zn</strain>
    </source>
</reference>
<keyword evidence="3" id="KW-1185">Reference proteome</keyword>
<protein>
    <recommendedName>
        <fullName evidence="1">Enoyl reductase (ER) domain-containing protein</fullName>
    </recommendedName>
</protein>
<dbReference type="CDD" id="cd05289">
    <property type="entry name" value="MDR_like_2"/>
    <property type="match status" value="1"/>
</dbReference>
<dbReference type="Gene3D" id="3.90.180.10">
    <property type="entry name" value="Medium-chain alcohol dehydrogenases, catalytic domain"/>
    <property type="match status" value="1"/>
</dbReference>
<gene>
    <name evidence="2" type="ORF">OIDMADRAFT_40472</name>
</gene>
<reference evidence="3" key="2">
    <citation type="submission" date="2015-01" db="EMBL/GenBank/DDBJ databases">
        <title>Evolutionary Origins and Diversification of the Mycorrhizal Mutualists.</title>
        <authorList>
            <consortium name="DOE Joint Genome Institute"/>
            <consortium name="Mycorrhizal Genomics Consortium"/>
            <person name="Kohler A."/>
            <person name="Kuo A."/>
            <person name="Nagy L.G."/>
            <person name="Floudas D."/>
            <person name="Copeland A."/>
            <person name="Barry K.W."/>
            <person name="Cichocki N."/>
            <person name="Veneault-Fourrey C."/>
            <person name="LaButti K."/>
            <person name="Lindquist E.A."/>
            <person name="Lipzen A."/>
            <person name="Lundell T."/>
            <person name="Morin E."/>
            <person name="Murat C."/>
            <person name="Riley R."/>
            <person name="Ohm R."/>
            <person name="Sun H."/>
            <person name="Tunlid A."/>
            <person name="Henrissat B."/>
            <person name="Grigoriev I.V."/>
            <person name="Hibbett D.S."/>
            <person name="Martin F."/>
        </authorList>
    </citation>
    <scope>NUCLEOTIDE SEQUENCE [LARGE SCALE GENOMIC DNA]</scope>
    <source>
        <strain evidence="3">Zn</strain>
    </source>
</reference>
<accession>A0A0C3CU74</accession>
<evidence type="ECO:0000313" key="3">
    <source>
        <dbReference type="Proteomes" id="UP000054321"/>
    </source>
</evidence>